<dbReference type="PROSITE" id="PS51257">
    <property type="entry name" value="PROKAR_LIPOPROTEIN"/>
    <property type="match status" value="1"/>
</dbReference>
<dbReference type="FunFam" id="3.40.50.1820:FF:000021">
    <property type="entry name" value="Lipase"/>
    <property type="match status" value="1"/>
</dbReference>
<dbReference type="SUPFAM" id="SSF53474">
    <property type="entry name" value="alpha/beta-Hydrolases"/>
    <property type="match status" value="1"/>
</dbReference>
<feature type="chain" id="PRO_5040408812" description="Partial AB-hydrolase lipase domain-containing protein" evidence="8">
    <location>
        <begin position="27"/>
        <end position="445"/>
    </location>
</feature>
<gene>
    <name evidence="10" type="ORF">BEMITA_LOCUS6453</name>
</gene>
<dbReference type="GO" id="GO:0016788">
    <property type="term" value="F:hydrolase activity, acting on ester bonds"/>
    <property type="evidence" value="ECO:0007669"/>
    <property type="project" value="InterPro"/>
</dbReference>
<evidence type="ECO:0000259" key="9">
    <source>
        <dbReference type="Pfam" id="PF04083"/>
    </source>
</evidence>
<name>A0A9P0AA63_BEMTA</name>
<evidence type="ECO:0000256" key="8">
    <source>
        <dbReference type="SAM" id="SignalP"/>
    </source>
</evidence>
<evidence type="ECO:0000256" key="7">
    <source>
        <dbReference type="PIRSR" id="PIRSR000862-1"/>
    </source>
</evidence>
<keyword evidence="6" id="KW-0325">Glycoprotein</keyword>
<sequence>MRGFASVAAAACVALGVASCVQVSSAQRDNRLVPFTSINNILLKGILNVQRTFRSRWDRYRRQETNEIEPYKQTTDEAVLNEGYPAETHFVITDDGYILTLHRIPHGRIKDETPRKRPVVLVMHGILCSSTDWVITGVNESLGFVLADAGYDVWLGNARGNTYSRKHLKLDPARSPRKFWNFSFHEMGILDLPAMIDYVLNVTEQSSLSYVGHSMGTTMFYVLCSQRPEYNSKVRVMFSLAPVAYLTYVRSPVIRFLSTISDPLAWLCNTLGYYEFLPNQRFLSLVNQTVCQQGSLGRGICNNALFLIAGYDTNKLNKTFVPTILGHVPAGASSKTLTHFVQCMQRDLTFGQYDYGWYTNRQVYKSTRPPQYNLQNIQVPVIMFHSDNDWMSTPKDVNNLAERLPNLAGKFKISSFNHLDFMWAVSAKAMIYNRIVEMMDSYNDL</sequence>
<comment type="similarity">
    <text evidence="1">Belongs to the AB hydrolase superfamily. Lipase family.</text>
</comment>
<evidence type="ECO:0000313" key="10">
    <source>
        <dbReference type="EMBL" id="CAH0387435.1"/>
    </source>
</evidence>
<protein>
    <recommendedName>
        <fullName evidence="9">Partial AB-hydrolase lipase domain-containing protein</fullName>
    </recommendedName>
</protein>
<evidence type="ECO:0000256" key="1">
    <source>
        <dbReference type="ARBA" id="ARBA00010701"/>
    </source>
</evidence>
<dbReference type="InterPro" id="IPR025483">
    <property type="entry name" value="Lipase_euk"/>
</dbReference>
<feature type="domain" description="Partial AB-hydrolase lipase" evidence="9">
    <location>
        <begin position="78"/>
        <end position="136"/>
    </location>
</feature>
<feature type="active site" description="Nucleophile" evidence="7">
    <location>
        <position position="214"/>
    </location>
</feature>
<keyword evidence="3" id="KW-0378">Hydrolase</keyword>
<reference evidence="10" key="1">
    <citation type="submission" date="2021-12" db="EMBL/GenBank/DDBJ databases">
        <authorList>
            <person name="King R."/>
        </authorList>
    </citation>
    <scope>NUCLEOTIDE SEQUENCE</scope>
</reference>
<keyword evidence="5" id="KW-0443">Lipid metabolism</keyword>
<evidence type="ECO:0000256" key="2">
    <source>
        <dbReference type="ARBA" id="ARBA00022729"/>
    </source>
</evidence>
<evidence type="ECO:0000256" key="6">
    <source>
        <dbReference type="ARBA" id="ARBA00023180"/>
    </source>
</evidence>
<dbReference type="Pfam" id="PF04083">
    <property type="entry name" value="Abhydro_lipase"/>
    <property type="match status" value="1"/>
</dbReference>
<dbReference type="InterPro" id="IPR029058">
    <property type="entry name" value="AB_hydrolase_fold"/>
</dbReference>
<dbReference type="PANTHER" id="PTHR11005">
    <property type="entry name" value="LYSOSOMAL ACID LIPASE-RELATED"/>
    <property type="match status" value="1"/>
</dbReference>
<dbReference type="KEGG" id="btab:109036182"/>
<dbReference type="InterPro" id="IPR006693">
    <property type="entry name" value="AB_hydrolase_lipase"/>
</dbReference>
<evidence type="ECO:0000256" key="3">
    <source>
        <dbReference type="ARBA" id="ARBA00022801"/>
    </source>
</evidence>
<dbReference type="Gene3D" id="3.40.50.1820">
    <property type="entry name" value="alpha/beta hydrolase"/>
    <property type="match status" value="1"/>
</dbReference>
<dbReference type="EMBL" id="OU963864">
    <property type="protein sequence ID" value="CAH0387435.1"/>
    <property type="molecule type" value="Genomic_DNA"/>
</dbReference>
<dbReference type="Proteomes" id="UP001152759">
    <property type="component" value="Chromosome 3"/>
</dbReference>
<feature type="active site" description="Charge relay system" evidence="7">
    <location>
        <position position="418"/>
    </location>
</feature>
<keyword evidence="2 8" id="KW-0732">Signal</keyword>
<organism evidence="10 11">
    <name type="scientific">Bemisia tabaci</name>
    <name type="common">Sweetpotato whitefly</name>
    <name type="synonym">Aleurodes tabaci</name>
    <dbReference type="NCBI Taxonomy" id="7038"/>
    <lineage>
        <taxon>Eukaryota</taxon>
        <taxon>Metazoa</taxon>
        <taxon>Ecdysozoa</taxon>
        <taxon>Arthropoda</taxon>
        <taxon>Hexapoda</taxon>
        <taxon>Insecta</taxon>
        <taxon>Pterygota</taxon>
        <taxon>Neoptera</taxon>
        <taxon>Paraneoptera</taxon>
        <taxon>Hemiptera</taxon>
        <taxon>Sternorrhyncha</taxon>
        <taxon>Aleyrodoidea</taxon>
        <taxon>Aleyrodidae</taxon>
        <taxon>Aleyrodinae</taxon>
        <taxon>Bemisia</taxon>
    </lineage>
</organism>
<dbReference type="PIRSF" id="PIRSF000862">
    <property type="entry name" value="Steryl_ester_lip"/>
    <property type="match status" value="1"/>
</dbReference>
<feature type="signal peptide" evidence="8">
    <location>
        <begin position="1"/>
        <end position="26"/>
    </location>
</feature>
<dbReference type="GO" id="GO:0016042">
    <property type="term" value="P:lipid catabolic process"/>
    <property type="evidence" value="ECO:0007669"/>
    <property type="project" value="UniProtKB-KW"/>
</dbReference>
<keyword evidence="4" id="KW-0442">Lipid degradation</keyword>
<feature type="active site" description="Charge relay system" evidence="7">
    <location>
        <position position="389"/>
    </location>
</feature>
<proteinExistence type="inferred from homology"/>
<accession>A0A9P0AA63</accession>
<evidence type="ECO:0000256" key="5">
    <source>
        <dbReference type="ARBA" id="ARBA00023098"/>
    </source>
</evidence>
<evidence type="ECO:0000313" key="11">
    <source>
        <dbReference type="Proteomes" id="UP001152759"/>
    </source>
</evidence>
<dbReference type="AlphaFoldDB" id="A0A9P0AA63"/>
<evidence type="ECO:0000256" key="4">
    <source>
        <dbReference type="ARBA" id="ARBA00022963"/>
    </source>
</evidence>
<keyword evidence="11" id="KW-1185">Reference proteome</keyword>